<evidence type="ECO:0000313" key="2">
    <source>
        <dbReference type="Proteomes" id="UP000198615"/>
    </source>
</evidence>
<dbReference type="EMBL" id="FNBW01000004">
    <property type="protein sequence ID" value="SDF55938.1"/>
    <property type="molecule type" value="Genomic_DNA"/>
</dbReference>
<sequence>MQIRELLATIASSKVADWQTIFRPTLRHRFTEILDETGKREQLLVDEHLVSFTYAPDVAITMAYGLVDQAAFELPPGHPFARENARTLYLDIFYEGRLVHRETIVSVDRHRCLLPLPVSWDPPINVPTAQFSLVRLIHALAGPPTDYDSYFQESGMVRTDKVAWP</sequence>
<dbReference type="Proteomes" id="UP000198615">
    <property type="component" value="Unassembled WGS sequence"/>
</dbReference>
<organism evidence="1 2">
    <name type="scientific">Thalassobaculum litoreum DSM 18839</name>
    <dbReference type="NCBI Taxonomy" id="1123362"/>
    <lineage>
        <taxon>Bacteria</taxon>
        <taxon>Pseudomonadati</taxon>
        <taxon>Pseudomonadota</taxon>
        <taxon>Alphaproteobacteria</taxon>
        <taxon>Rhodospirillales</taxon>
        <taxon>Thalassobaculaceae</taxon>
        <taxon>Thalassobaculum</taxon>
    </lineage>
</organism>
<name>A0A8G2EW10_9PROT</name>
<dbReference type="OrthoDB" id="4762733at2"/>
<dbReference type="AlphaFoldDB" id="A0A8G2EW10"/>
<evidence type="ECO:0000313" key="1">
    <source>
        <dbReference type="EMBL" id="SDF55938.1"/>
    </source>
</evidence>
<dbReference type="RefSeq" id="WP_028793367.1">
    <property type="nucleotide sequence ID" value="NZ_FNBW01000004.1"/>
</dbReference>
<protein>
    <submittedName>
        <fullName evidence="1">Uncharacterized protein</fullName>
    </submittedName>
</protein>
<gene>
    <name evidence="1" type="ORF">SAMN05660686_01667</name>
</gene>
<reference evidence="1 2" key="1">
    <citation type="submission" date="2016-10" db="EMBL/GenBank/DDBJ databases">
        <authorList>
            <person name="Varghese N."/>
            <person name="Submissions S."/>
        </authorList>
    </citation>
    <scope>NUCLEOTIDE SEQUENCE [LARGE SCALE GENOMIC DNA]</scope>
    <source>
        <strain evidence="1 2">DSM 18839</strain>
    </source>
</reference>
<keyword evidence="2" id="KW-1185">Reference proteome</keyword>
<proteinExistence type="predicted"/>
<accession>A0A8G2EW10</accession>
<comment type="caution">
    <text evidence="1">The sequence shown here is derived from an EMBL/GenBank/DDBJ whole genome shotgun (WGS) entry which is preliminary data.</text>
</comment>